<feature type="transmembrane region" description="Helical" evidence="6">
    <location>
        <begin position="41"/>
        <end position="63"/>
    </location>
</feature>
<dbReference type="InterPro" id="IPR000620">
    <property type="entry name" value="EamA_dom"/>
</dbReference>
<dbReference type="EMBL" id="RWKW01000046">
    <property type="protein sequence ID" value="RST85918.1"/>
    <property type="molecule type" value="Genomic_DNA"/>
</dbReference>
<proteinExistence type="inferred from homology"/>
<keyword evidence="3 6" id="KW-0812">Transmembrane</keyword>
<dbReference type="InterPro" id="IPR037185">
    <property type="entry name" value="EmrE-like"/>
</dbReference>
<gene>
    <name evidence="8" type="ORF">EJC49_13400</name>
</gene>
<dbReference type="Proteomes" id="UP000278398">
    <property type="component" value="Unassembled WGS sequence"/>
</dbReference>
<protein>
    <submittedName>
        <fullName evidence="8">DMT family transporter</fullName>
    </submittedName>
</protein>
<reference evidence="8 9" key="1">
    <citation type="submission" date="2018-12" db="EMBL/GenBank/DDBJ databases">
        <title>Mesorhizobium carbonis sp. nov., isolated from coal mine water.</title>
        <authorList>
            <person name="Xin W."/>
            <person name="Xu Z."/>
            <person name="Xiang F."/>
            <person name="Zhang J."/>
            <person name="Xi L."/>
            <person name="Liu J."/>
        </authorList>
    </citation>
    <scope>NUCLEOTIDE SEQUENCE [LARGE SCALE GENOMIC DNA]</scope>
    <source>
        <strain evidence="8 9">B2.3</strain>
    </source>
</reference>
<keyword evidence="5 6" id="KW-0472">Membrane</keyword>
<evidence type="ECO:0000256" key="5">
    <source>
        <dbReference type="ARBA" id="ARBA00023136"/>
    </source>
</evidence>
<organism evidence="8 9">
    <name type="scientific">Aquibium carbonis</name>
    <dbReference type="NCBI Taxonomy" id="2495581"/>
    <lineage>
        <taxon>Bacteria</taxon>
        <taxon>Pseudomonadati</taxon>
        <taxon>Pseudomonadota</taxon>
        <taxon>Alphaproteobacteria</taxon>
        <taxon>Hyphomicrobiales</taxon>
        <taxon>Phyllobacteriaceae</taxon>
        <taxon>Aquibium</taxon>
    </lineage>
</organism>
<keyword evidence="9" id="KW-1185">Reference proteome</keyword>
<accession>A0A3R9YS77</accession>
<evidence type="ECO:0000259" key="7">
    <source>
        <dbReference type="Pfam" id="PF00892"/>
    </source>
</evidence>
<dbReference type="GO" id="GO:0016020">
    <property type="term" value="C:membrane"/>
    <property type="evidence" value="ECO:0007669"/>
    <property type="project" value="UniProtKB-SubCell"/>
</dbReference>
<evidence type="ECO:0000313" key="9">
    <source>
        <dbReference type="Proteomes" id="UP000278398"/>
    </source>
</evidence>
<feature type="transmembrane region" description="Helical" evidence="6">
    <location>
        <begin position="213"/>
        <end position="233"/>
    </location>
</feature>
<feature type="transmembrane region" description="Helical" evidence="6">
    <location>
        <begin position="131"/>
        <end position="152"/>
    </location>
</feature>
<dbReference type="OrthoDB" id="7818056at2"/>
<feature type="transmembrane region" description="Helical" evidence="6">
    <location>
        <begin position="245"/>
        <end position="264"/>
    </location>
</feature>
<feature type="domain" description="EamA" evidence="7">
    <location>
        <begin position="158"/>
        <end position="286"/>
    </location>
</feature>
<evidence type="ECO:0000256" key="6">
    <source>
        <dbReference type="SAM" id="Phobius"/>
    </source>
</evidence>
<evidence type="ECO:0000313" key="8">
    <source>
        <dbReference type="EMBL" id="RST85918.1"/>
    </source>
</evidence>
<feature type="transmembrane region" description="Helical" evidence="6">
    <location>
        <begin position="270"/>
        <end position="288"/>
    </location>
</feature>
<feature type="transmembrane region" description="Helical" evidence="6">
    <location>
        <begin position="75"/>
        <end position="96"/>
    </location>
</feature>
<comment type="caution">
    <text evidence="8">The sequence shown here is derived from an EMBL/GenBank/DDBJ whole genome shotgun (WGS) entry which is preliminary data.</text>
</comment>
<feature type="domain" description="EamA" evidence="7">
    <location>
        <begin position="16"/>
        <end position="145"/>
    </location>
</feature>
<feature type="transmembrane region" description="Helical" evidence="6">
    <location>
        <begin position="188"/>
        <end position="207"/>
    </location>
</feature>
<dbReference type="Gene3D" id="1.10.3730.20">
    <property type="match status" value="1"/>
</dbReference>
<feature type="transmembrane region" description="Helical" evidence="6">
    <location>
        <begin position="12"/>
        <end position="29"/>
    </location>
</feature>
<dbReference type="Pfam" id="PF00892">
    <property type="entry name" value="EamA"/>
    <property type="match status" value="2"/>
</dbReference>
<evidence type="ECO:0000256" key="4">
    <source>
        <dbReference type="ARBA" id="ARBA00022989"/>
    </source>
</evidence>
<comment type="subcellular location">
    <subcellularLocation>
        <location evidence="1">Membrane</location>
        <topology evidence="1">Multi-pass membrane protein</topology>
    </subcellularLocation>
</comment>
<feature type="transmembrane region" description="Helical" evidence="6">
    <location>
        <begin position="108"/>
        <end position="124"/>
    </location>
</feature>
<dbReference type="SUPFAM" id="SSF103481">
    <property type="entry name" value="Multidrug resistance efflux transporter EmrE"/>
    <property type="match status" value="2"/>
</dbReference>
<dbReference type="PANTHER" id="PTHR22911:SF6">
    <property type="entry name" value="SOLUTE CARRIER FAMILY 35 MEMBER G1"/>
    <property type="match status" value="1"/>
</dbReference>
<comment type="similarity">
    <text evidence="2">Belongs to the drug/metabolite transporter (DMT) superfamily. 10 TMS drug/metabolite exporter (DME) (TC 2.A.7.3) family.</text>
</comment>
<name>A0A3R9YS77_9HYPH</name>
<dbReference type="PANTHER" id="PTHR22911">
    <property type="entry name" value="ACYL-MALONYL CONDENSING ENZYME-RELATED"/>
    <property type="match status" value="1"/>
</dbReference>
<dbReference type="AlphaFoldDB" id="A0A3R9YS77"/>
<feature type="transmembrane region" description="Helical" evidence="6">
    <location>
        <begin position="158"/>
        <end position="176"/>
    </location>
</feature>
<evidence type="ECO:0000256" key="2">
    <source>
        <dbReference type="ARBA" id="ARBA00009853"/>
    </source>
</evidence>
<evidence type="ECO:0000256" key="1">
    <source>
        <dbReference type="ARBA" id="ARBA00004141"/>
    </source>
</evidence>
<sequence>MAVTAAVSTREQVFAGILLTSVGYFLFSLQDAAIKLMVVGFSVWQILLFRSATIVAIALAIGGRKAVNDAANSPVLGAMFLRSFVILAAWLCFYTAARDLQLAELTTIYFAAPIIVTVLSVWLLKEVVPPVRWVAVFTGFVGVFIACNPLAIGLSLPVLMVLAAAALWGFSIVLIRKIALGERTLVQLLLNNGFFLVIAGVPTFFLWQTPSGSQLALLIGTGICGGLAQFCLFEGMRKAEASVVAPFEYTSLVWSFALGFLIWGDVPRPGVVIGAVLIFSAGLMIILAERRRQ</sequence>
<dbReference type="RefSeq" id="WP_126700435.1">
    <property type="nucleotide sequence ID" value="NZ_RWKW01000046.1"/>
</dbReference>
<evidence type="ECO:0000256" key="3">
    <source>
        <dbReference type="ARBA" id="ARBA00022692"/>
    </source>
</evidence>
<keyword evidence="4 6" id="KW-1133">Transmembrane helix</keyword>